<comment type="subcellular location">
    <subcellularLocation>
        <location evidence="1">Membrane</location>
        <topology evidence="1">Multi-pass membrane protein</topology>
    </subcellularLocation>
</comment>
<proteinExistence type="inferred from homology"/>
<keyword evidence="6 8" id="KW-0472">Membrane</keyword>
<dbReference type="AlphaFoldDB" id="A0A8H4X5U6"/>
<name>A0A8H4X5U6_9HYPO</name>
<gene>
    <name evidence="10" type="ORF">FSARC_8928</name>
</gene>
<feature type="transmembrane region" description="Helical" evidence="8">
    <location>
        <begin position="351"/>
        <end position="375"/>
    </location>
</feature>
<dbReference type="EMBL" id="JABEXW010000503">
    <property type="protein sequence ID" value="KAF4963018.1"/>
    <property type="molecule type" value="Genomic_DNA"/>
</dbReference>
<evidence type="ECO:0000256" key="3">
    <source>
        <dbReference type="ARBA" id="ARBA00022679"/>
    </source>
</evidence>
<organism evidence="10 11">
    <name type="scientific">Fusarium sarcochroum</name>
    <dbReference type="NCBI Taxonomy" id="1208366"/>
    <lineage>
        <taxon>Eukaryota</taxon>
        <taxon>Fungi</taxon>
        <taxon>Dikarya</taxon>
        <taxon>Ascomycota</taxon>
        <taxon>Pezizomycotina</taxon>
        <taxon>Sordariomycetes</taxon>
        <taxon>Hypocreomycetidae</taxon>
        <taxon>Hypocreales</taxon>
        <taxon>Nectriaceae</taxon>
        <taxon>Fusarium</taxon>
        <taxon>Fusarium lateritium species complex</taxon>
    </lineage>
</organism>
<feature type="domain" description="Cas1p 10 TM acyl transferase" evidence="9">
    <location>
        <begin position="340"/>
        <end position="794"/>
    </location>
</feature>
<dbReference type="PANTHER" id="PTHR13533">
    <property type="entry name" value="N-ACETYLNEURAMINATE 9-O-ACETYLTRANSFERASE"/>
    <property type="match status" value="1"/>
</dbReference>
<keyword evidence="11" id="KW-1185">Reference proteome</keyword>
<evidence type="ECO:0000256" key="7">
    <source>
        <dbReference type="ARBA" id="ARBA00023180"/>
    </source>
</evidence>
<dbReference type="GO" id="GO:0005975">
    <property type="term" value="P:carbohydrate metabolic process"/>
    <property type="evidence" value="ECO:0007669"/>
    <property type="project" value="UniProtKB-ARBA"/>
</dbReference>
<evidence type="ECO:0000313" key="11">
    <source>
        <dbReference type="Proteomes" id="UP000622797"/>
    </source>
</evidence>
<feature type="transmembrane region" description="Helical" evidence="8">
    <location>
        <begin position="584"/>
        <end position="605"/>
    </location>
</feature>
<dbReference type="InterPro" id="IPR012419">
    <property type="entry name" value="Cas1_AcylTrans_dom"/>
</dbReference>
<protein>
    <recommendedName>
        <fullName evidence="9">Cas1p 10 TM acyl transferase domain-containing protein</fullName>
    </recommendedName>
</protein>
<feature type="transmembrane region" description="Helical" evidence="8">
    <location>
        <begin position="553"/>
        <end position="577"/>
    </location>
</feature>
<evidence type="ECO:0000256" key="4">
    <source>
        <dbReference type="ARBA" id="ARBA00022692"/>
    </source>
</evidence>
<dbReference type="Proteomes" id="UP000622797">
    <property type="component" value="Unassembled WGS sequence"/>
</dbReference>
<feature type="transmembrane region" description="Helical" evidence="8">
    <location>
        <begin position="387"/>
        <end position="405"/>
    </location>
</feature>
<keyword evidence="7" id="KW-0325">Glycoprotein</keyword>
<dbReference type="GO" id="GO:0016020">
    <property type="term" value="C:membrane"/>
    <property type="evidence" value="ECO:0007669"/>
    <property type="project" value="UniProtKB-SubCell"/>
</dbReference>
<evidence type="ECO:0000313" key="10">
    <source>
        <dbReference type="EMBL" id="KAF4963018.1"/>
    </source>
</evidence>
<accession>A0A8H4X5U6</accession>
<feature type="transmembrane region" description="Helical" evidence="8">
    <location>
        <begin position="625"/>
        <end position="645"/>
    </location>
</feature>
<dbReference type="PANTHER" id="PTHR13533:SF1">
    <property type="entry name" value="N-ACETYLNEURAMINATE 9-O-ACETYLTRANSFERASE"/>
    <property type="match status" value="1"/>
</dbReference>
<dbReference type="GO" id="GO:0005794">
    <property type="term" value="C:Golgi apparatus"/>
    <property type="evidence" value="ECO:0007669"/>
    <property type="project" value="UniProtKB-ARBA"/>
</dbReference>
<evidence type="ECO:0000256" key="5">
    <source>
        <dbReference type="ARBA" id="ARBA00022989"/>
    </source>
</evidence>
<keyword evidence="5 8" id="KW-1133">Transmembrane helix</keyword>
<evidence type="ECO:0000256" key="8">
    <source>
        <dbReference type="SAM" id="Phobius"/>
    </source>
</evidence>
<dbReference type="Pfam" id="PF07779">
    <property type="entry name" value="Cas1_AcylT"/>
    <property type="match status" value="1"/>
</dbReference>
<dbReference type="OrthoDB" id="1932925at2759"/>
<feature type="transmembrane region" description="Helical" evidence="8">
    <location>
        <begin position="687"/>
        <end position="704"/>
    </location>
</feature>
<comment type="similarity">
    <text evidence="2">Belongs to the PC-esterase family. CASD1 subfamily.</text>
</comment>
<feature type="transmembrane region" description="Helical" evidence="8">
    <location>
        <begin position="417"/>
        <end position="437"/>
    </location>
</feature>
<evidence type="ECO:0000259" key="9">
    <source>
        <dbReference type="Pfam" id="PF07779"/>
    </source>
</evidence>
<reference evidence="10" key="2">
    <citation type="submission" date="2020-05" db="EMBL/GenBank/DDBJ databases">
        <authorList>
            <person name="Kim H.-S."/>
            <person name="Proctor R.H."/>
            <person name="Brown D.W."/>
        </authorList>
    </citation>
    <scope>NUCLEOTIDE SEQUENCE</scope>
    <source>
        <strain evidence="10">NRRL 20472</strain>
    </source>
</reference>
<evidence type="ECO:0000256" key="1">
    <source>
        <dbReference type="ARBA" id="ARBA00004141"/>
    </source>
</evidence>
<reference evidence="10" key="1">
    <citation type="journal article" date="2020" name="BMC Genomics">
        <title>Correction to: Identification and distribution of gene clusters required for synthesis of sphingolipid metabolism inhibitors in diverse species of the filamentous fungus Fusarium.</title>
        <authorList>
            <person name="Kim H.S."/>
            <person name="Lohmar J.M."/>
            <person name="Busman M."/>
            <person name="Brown D.W."/>
            <person name="Naumann T.A."/>
            <person name="Divon H.H."/>
            <person name="Lysoe E."/>
            <person name="Uhlig S."/>
            <person name="Proctor R.H."/>
        </authorList>
    </citation>
    <scope>NUCLEOTIDE SEQUENCE</scope>
    <source>
        <strain evidence="10">NRRL 20472</strain>
    </source>
</reference>
<feature type="transmembrane region" description="Helical" evidence="8">
    <location>
        <begin position="657"/>
        <end position="681"/>
    </location>
</feature>
<keyword evidence="3" id="KW-0808">Transferase</keyword>
<comment type="caution">
    <text evidence="10">The sequence shown here is derived from an EMBL/GenBank/DDBJ whole genome shotgun (WGS) entry which is preliminary data.</text>
</comment>
<evidence type="ECO:0000256" key="6">
    <source>
        <dbReference type="ARBA" id="ARBA00023136"/>
    </source>
</evidence>
<evidence type="ECO:0000256" key="2">
    <source>
        <dbReference type="ARBA" id="ARBA00010666"/>
    </source>
</evidence>
<sequence length="864" mass="97570">MFESFPPIALAARILPILFSVLLFTVLTLDDIFPSDDPYRCKALLGQGRNGSWLHAPDENGARAPFNNWQPDGCILHHYTADDIKECMGDRHMVFSGDSTTRQIFWGAARMLDRNKANKGRKELERHTNYDLKFNGVRMVHIWNPFYQTGNKSFLTGELERFSEEKHNPSKKREKEERGPGLTMLGAGCWYAGNYFEGESAKRFGRAFDNITGILHFDDLPEFGTAPMDPEEGVGNEVFIAPVAPPFYKFLPPSRTRPKALQRGEVEAIDRIIYSMEHEHSLRLLHAFPQLSVEQPGAIVDKKGTGFHVIDSVAEIKANILLNLRCNAKLDRKIGYPFSRTCCSDYGSRSWAHLAVIGIIVVYAALCISFELISLVSSLKVNRSQWLDLKVGVFAIALLYCYLADRTHLFSKGSKEFVPMEFGILIGLCSIVGLASFRRSKFRAPRLPGAENAPAKTVAEDAGILSRDQTEEWKGWMQAAILVYHWTGASRNLPVYIFIRLLVSAYLFQTGYGHTIYFLAKRDFSFRRIASVLLRLNILSCALPYIMGTDYMFYYFAPLVSFWFLIVYATLAICSGFNDSIKILVGKIAGSFVLVTAILNITPVLKWTFAILDVVFRIKWDLDEWAFRVTLDGAIVFVGMLAGVIHQRIERDSSLYTSYKTAIIPSILAIVGFVYCCTWINEKTTYVMLHPIISIVPVVAFIALRNATTPIRNFYSTASAWLGRCSLETFILQFHVFLAADTQGVLLLDAFKGDGSLLNDRWRDLAIIVPIFLWISHLVSEASGDIVKLVMSQPEVKPPTVVVENAEEDEEDDENQLKIIEPVWANLNSFHLDRARQLLNSFSTAPQLRIAAILGVMWLLNWLY</sequence>
<feature type="transmembrane region" description="Helical" evidence="8">
    <location>
        <begin position="838"/>
        <end position="860"/>
    </location>
</feature>
<keyword evidence="4 8" id="KW-0812">Transmembrane</keyword>
<dbReference type="GO" id="GO:0016740">
    <property type="term" value="F:transferase activity"/>
    <property type="evidence" value="ECO:0007669"/>
    <property type="project" value="UniProtKB-KW"/>
</dbReference>